<dbReference type="EMBL" id="GBXM01087828">
    <property type="protein sequence ID" value="JAH20749.1"/>
    <property type="molecule type" value="Transcribed_RNA"/>
</dbReference>
<evidence type="ECO:0000313" key="1">
    <source>
        <dbReference type="EMBL" id="JAH20749.1"/>
    </source>
</evidence>
<organism evidence="1">
    <name type="scientific">Anguilla anguilla</name>
    <name type="common">European freshwater eel</name>
    <name type="synonym">Muraena anguilla</name>
    <dbReference type="NCBI Taxonomy" id="7936"/>
    <lineage>
        <taxon>Eukaryota</taxon>
        <taxon>Metazoa</taxon>
        <taxon>Chordata</taxon>
        <taxon>Craniata</taxon>
        <taxon>Vertebrata</taxon>
        <taxon>Euteleostomi</taxon>
        <taxon>Actinopterygii</taxon>
        <taxon>Neopterygii</taxon>
        <taxon>Teleostei</taxon>
        <taxon>Anguilliformes</taxon>
        <taxon>Anguillidae</taxon>
        <taxon>Anguilla</taxon>
    </lineage>
</organism>
<name>A0A0E9QVB0_ANGAN</name>
<proteinExistence type="predicted"/>
<protein>
    <submittedName>
        <fullName evidence="1">Uncharacterized protein</fullName>
    </submittedName>
</protein>
<sequence length="64" mass="7765">MCPVSCQTYIRYDYHTVHTYLSHARYRLPHGERETLSLLHSFLCYDKQNSKTWYRPQTVEKNTP</sequence>
<reference evidence="1" key="1">
    <citation type="submission" date="2014-11" db="EMBL/GenBank/DDBJ databases">
        <authorList>
            <person name="Amaro Gonzalez C."/>
        </authorList>
    </citation>
    <scope>NUCLEOTIDE SEQUENCE</scope>
</reference>
<dbReference type="AlphaFoldDB" id="A0A0E9QVB0"/>
<reference evidence="1" key="2">
    <citation type="journal article" date="2015" name="Fish Shellfish Immunol.">
        <title>Early steps in the European eel (Anguilla anguilla)-Vibrio vulnificus interaction in the gills: Role of the RtxA13 toxin.</title>
        <authorList>
            <person name="Callol A."/>
            <person name="Pajuelo D."/>
            <person name="Ebbesson L."/>
            <person name="Teles M."/>
            <person name="MacKenzie S."/>
            <person name="Amaro C."/>
        </authorList>
    </citation>
    <scope>NUCLEOTIDE SEQUENCE</scope>
</reference>
<accession>A0A0E9QVB0</accession>